<reference evidence="2 3" key="1">
    <citation type="submission" date="2016-10" db="EMBL/GenBank/DDBJ databases">
        <authorList>
            <person name="de Groot N.N."/>
        </authorList>
    </citation>
    <scope>NUCLEOTIDE SEQUENCE [LARGE SCALE GENOMIC DNA]</scope>
    <source>
        <strain evidence="2 3">DSM 21228</strain>
    </source>
</reference>
<feature type="transmembrane region" description="Helical" evidence="1">
    <location>
        <begin position="12"/>
        <end position="30"/>
    </location>
</feature>
<name>A0A1H4D1F3_9GAMM</name>
<organism evidence="2 3">
    <name type="scientific">Thiothrix caldifontis</name>
    <dbReference type="NCBI Taxonomy" id="525918"/>
    <lineage>
        <taxon>Bacteria</taxon>
        <taxon>Pseudomonadati</taxon>
        <taxon>Pseudomonadota</taxon>
        <taxon>Gammaproteobacteria</taxon>
        <taxon>Thiotrichales</taxon>
        <taxon>Thiotrichaceae</taxon>
        <taxon>Thiothrix</taxon>
    </lineage>
</organism>
<dbReference type="RefSeq" id="WP_139282158.1">
    <property type="nucleotide sequence ID" value="NZ_FNQP01000011.1"/>
</dbReference>
<keyword evidence="1" id="KW-0812">Transmembrane</keyword>
<feature type="transmembrane region" description="Helical" evidence="1">
    <location>
        <begin position="303"/>
        <end position="322"/>
    </location>
</feature>
<dbReference type="GO" id="GO:0016301">
    <property type="term" value="F:kinase activity"/>
    <property type="evidence" value="ECO:0007669"/>
    <property type="project" value="UniProtKB-KW"/>
</dbReference>
<keyword evidence="1" id="KW-1133">Transmembrane helix</keyword>
<proteinExistence type="predicted"/>
<sequence length="682" mass="75956">MMQRLHPWHVTVLTLLLGMLVEGAALFLLLHQPWLGIRVAPDVASGFVQVKAAAAGSPAAGVVSAGVVLTTIQQGQVQVPLTQTLFLPAFFSKTHADYQAYLANQTTIHRVLSNGSPVVLRDNQGRDYAVMPAQTTPLSALPSGFWVFSGIFMLVPLVGAFVWGYRRGEVATRALLMGSIGHYIFFMLGTLHLSKELAFSGGSAEWLALLEVMSLNVYILAFNVLFAKYPNPVIQNNRVFYVLGAISLVLILNFQFAWVDLPIHNFLWQSFPPFMMALVFSYQQVRSSRADPINRTIARITQFSIIFPFLPIMFLYVLPLLLNMQPLVSQDMSRVLGSVVFVGLGIATLRYRLFEVEQWWFKVWLWLLGGILVGVIDIVLVGLLHTSHVYSLGFAVIVAGFVYFPLRQWLLGKLMPLDSQSVQDFLPTFSALMGSAVSREAFGQRWQMALSTRFQPLHITRQPQALAAATLAENGLHLDVPNLYGDASLRLTGKQQGMRLFGRADLKTVASLLAIARIASNASDTRQQAVLMERTRIMRDLHDTVGAKLLTLSHTLPTPRHRQAAQESLQTLRDIINLTLHKAPFLLGEYLADWRAETVERTEAAGVQLHWWVDPALEGLELRPGQMVELLLFVRDTTRRLLQSPAVAQLDVHCERVGDQLNLSVRAADNPQLTATCTLNFT</sequence>
<keyword evidence="1" id="KW-0472">Membrane</keyword>
<keyword evidence="3" id="KW-1185">Reference proteome</keyword>
<feature type="transmembrane region" description="Helical" evidence="1">
    <location>
        <begin position="334"/>
        <end position="351"/>
    </location>
</feature>
<dbReference type="AlphaFoldDB" id="A0A1H4D1F3"/>
<dbReference type="STRING" id="525918.SAMN05660964_02113"/>
<feature type="transmembrane region" description="Helical" evidence="1">
    <location>
        <begin position="363"/>
        <end position="383"/>
    </location>
</feature>
<evidence type="ECO:0000313" key="2">
    <source>
        <dbReference type="EMBL" id="SEA66411.1"/>
    </source>
</evidence>
<keyword evidence="2" id="KW-0418">Kinase</keyword>
<dbReference type="EMBL" id="FNQP01000011">
    <property type="protein sequence ID" value="SEA66411.1"/>
    <property type="molecule type" value="Genomic_DNA"/>
</dbReference>
<dbReference type="Proteomes" id="UP000199397">
    <property type="component" value="Unassembled WGS sequence"/>
</dbReference>
<dbReference type="OrthoDB" id="9797605at2"/>
<accession>A0A1H4D1F3</accession>
<feature type="transmembrane region" description="Helical" evidence="1">
    <location>
        <begin position="145"/>
        <end position="163"/>
    </location>
</feature>
<gene>
    <name evidence="2" type="ORF">SAMN05660964_02113</name>
</gene>
<evidence type="ECO:0000313" key="3">
    <source>
        <dbReference type="Proteomes" id="UP000199397"/>
    </source>
</evidence>
<dbReference type="Gene3D" id="1.20.5.1930">
    <property type="match status" value="1"/>
</dbReference>
<keyword evidence="2" id="KW-0808">Transferase</keyword>
<feature type="transmembrane region" description="Helical" evidence="1">
    <location>
        <begin position="389"/>
        <end position="406"/>
    </location>
</feature>
<feature type="transmembrane region" description="Helical" evidence="1">
    <location>
        <begin position="175"/>
        <end position="194"/>
    </location>
</feature>
<protein>
    <submittedName>
        <fullName evidence="2">Signal transduction histidine kinase</fullName>
    </submittedName>
</protein>
<evidence type="ECO:0000256" key="1">
    <source>
        <dbReference type="SAM" id="Phobius"/>
    </source>
</evidence>
<feature type="transmembrane region" description="Helical" evidence="1">
    <location>
        <begin position="206"/>
        <end position="227"/>
    </location>
</feature>
<feature type="transmembrane region" description="Helical" evidence="1">
    <location>
        <begin position="239"/>
        <end position="259"/>
    </location>
</feature>